<evidence type="ECO:0000256" key="6">
    <source>
        <dbReference type="ARBA" id="ARBA00023157"/>
    </source>
</evidence>
<keyword evidence="5 9" id="KW-0520">NAD</keyword>
<sequence length="489" mass="52282">MTHFDLLLIGTGSGNMFLDDRFSGLNVAIAEEWHFGGTCLNVGCIPTKMFVYPATIAEQAADATDYNLSTEFNSVDWSALQKRIFDRVDAIEAGGRDYRSGDRQPNVTVVAEHVHFTGAKTVRTASGQDITADRIVIAAGASPVIPAAEGLEPQLVDTEGYPVFTSNSIMRIPAKPERLVIIGSGIIAMEFAHVFAGFGTEVTVIARGPRLLGNIDEEVSQEFTDLFERTHTVHRGAEVASYSFDDDQVSVTLKASGRLGDVDLPSQIDADAVLIATGRTPNTKGLNVVDAGFDVLDDARLSVDSRQRVLAHGQPVPGVFALGDISSPHQLKHVANHEADVVGDNLTVDVAAGEPGAAAEADLREVNHHAVPGAVFTSPQVAYVGITEEEARQAGHATSVKVQKYSDVAYGWAMADDPGIVKLIADKSTHQILGAHIVGHEASMIVQPLIQAMAFGQRADEVAKRQYWIHPALPEVVENALLGLELDGD</sequence>
<feature type="disulfide bond" description="Redox-active" evidence="10">
    <location>
        <begin position="39"/>
        <end position="44"/>
    </location>
</feature>
<name>A0A556CKV1_BREAU</name>
<comment type="caution">
    <text evidence="14">The sequence shown here is derived from an EMBL/GenBank/DDBJ whole genome shotgun (WGS) entry which is preliminary data.</text>
</comment>
<evidence type="ECO:0000256" key="4">
    <source>
        <dbReference type="ARBA" id="ARBA00023002"/>
    </source>
</evidence>
<dbReference type="InterPro" id="IPR023753">
    <property type="entry name" value="FAD/NAD-binding_dom"/>
</dbReference>
<comment type="similarity">
    <text evidence="1 11">Belongs to the class-I pyridine nucleotide-disulfide oxidoreductase family.</text>
</comment>
<dbReference type="Pfam" id="PF02852">
    <property type="entry name" value="Pyr_redox_dim"/>
    <property type="match status" value="1"/>
</dbReference>
<evidence type="ECO:0000256" key="11">
    <source>
        <dbReference type="RuleBase" id="RU003691"/>
    </source>
</evidence>
<dbReference type="GO" id="GO:0006103">
    <property type="term" value="P:2-oxoglutarate metabolic process"/>
    <property type="evidence" value="ECO:0007669"/>
    <property type="project" value="TreeGrafter"/>
</dbReference>
<dbReference type="InterPro" id="IPR001100">
    <property type="entry name" value="Pyr_nuc-diS_OxRdtase"/>
</dbReference>
<keyword evidence="6" id="KW-1015">Disulfide bond</keyword>
<dbReference type="AlphaFoldDB" id="A0A556CKV1"/>
<proteinExistence type="inferred from homology"/>
<dbReference type="NCBIfam" id="NF005884">
    <property type="entry name" value="PRK07846.1"/>
    <property type="match status" value="1"/>
</dbReference>
<dbReference type="GO" id="GO:0050660">
    <property type="term" value="F:flavin adenine dinucleotide binding"/>
    <property type="evidence" value="ECO:0007669"/>
    <property type="project" value="TreeGrafter"/>
</dbReference>
<organism evidence="14 15">
    <name type="scientific">Brevibacterium aurantiacum</name>
    <dbReference type="NCBI Taxonomy" id="273384"/>
    <lineage>
        <taxon>Bacteria</taxon>
        <taxon>Bacillati</taxon>
        <taxon>Actinomycetota</taxon>
        <taxon>Actinomycetes</taxon>
        <taxon>Micrococcales</taxon>
        <taxon>Brevibacteriaceae</taxon>
        <taxon>Brevibacterium</taxon>
    </lineage>
</organism>
<dbReference type="Proteomes" id="UP000316406">
    <property type="component" value="Unassembled WGS sequence"/>
</dbReference>
<feature type="domain" description="Pyridine nucleotide-disulphide oxidoreductase dimerisation" evidence="12">
    <location>
        <begin position="371"/>
        <end position="480"/>
    </location>
</feature>
<comment type="cofactor">
    <cofactor evidence="9">
        <name>FAD</name>
        <dbReference type="ChEBI" id="CHEBI:57692"/>
    </cofactor>
    <text evidence="9">Binds 1 FAD per subunit.</text>
</comment>
<keyword evidence="15" id="KW-1185">Reference proteome</keyword>
<feature type="binding site" evidence="9">
    <location>
        <begin position="183"/>
        <end position="190"/>
    </location>
    <ligand>
        <name>NAD(+)</name>
        <dbReference type="ChEBI" id="CHEBI:57540"/>
    </ligand>
</feature>
<evidence type="ECO:0000256" key="7">
    <source>
        <dbReference type="ARBA" id="ARBA00023284"/>
    </source>
</evidence>
<keyword evidence="9" id="KW-0547">Nucleotide-binding</keyword>
<dbReference type="PRINTS" id="PR00368">
    <property type="entry name" value="FADPNR"/>
</dbReference>
<evidence type="ECO:0000256" key="10">
    <source>
        <dbReference type="PIRSR" id="PIRSR000350-4"/>
    </source>
</evidence>
<dbReference type="PANTHER" id="PTHR22912:SF217">
    <property type="entry name" value="DIHYDROLIPOYL DEHYDROGENASE"/>
    <property type="match status" value="1"/>
</dbReference>
<keyword evidence="3 9" id="KW-0274">FAD</keyword>
<feature type="binding site" evidence="9">
    <location>
        <position position="278"/>
    </location>
    <ligand>
        <name>NAD(+)</name>
        <dbReference type="ChEBI" id="CHEBI:57540"/>
    </ligand>
</feature>
<accession>A0A556CKV1</accession>
<evidence type="ECO:0000256" key="8">
    <source>
        <dbReference type="PIRSR" id="PIRSR000350-2"/>
    </source>
</evidence>
<dbReference type="InterPro" id="IPR050151">
    <property type="entry name" value="Class-I_Pyr_Nuc-Dis_Oxidored"/>
</dbReference>
<evidence type="ECO:0000259" key="13">
    <source>
        <dbReference type="Pfam" id="PF07992"/>
    </source>
</evidence>
<dbReference type="SUPFAM" id="SSF51905">
    <property type="entry name" value="FAD/NAD(P)-binding domain"/>
    <property type="match status" value="1"/>
</dbReference>
<gene>
    <name evidence="14" type="ORF">FO013_05730</name>
</gene>
<dbReference type="GO" id="GO:0004148">
    <property type="term" value="F:dihydrolipoyl dehydrogenase (NADH) activity"/>
    <property type="evidence" value="ECO:0007669"/>
    <property type="project" value="TreeGrafter"/>
</dbReference>
<evidence type="ECO:0000256" key="1">
    <source>
        <dbReference type="ARBA" id="ARBA00007532"/>
    </source>
</evidence>
<protein>
    <submittedName>
        <fullName evidence="14">Mycothione reductase</fullName>
        <ecNumber evidence="14">1.8.1.15</ecNumber>
    </submittedName>
</protein>
<evidence type="ECO:0000256" key="5">
    <source>
        <dbReference type="ARBA" id="ARBA00023027"/>
    </source>
</evidence>
<feature type="binding site" evidence="9">
    <location>
        <position position="324"/>
    </location>
    <ligand>
        <name>FAD</name>
        <dbReference type="ChEBI" id="CHEBI:57692"/>
    </ligand>
</feature>
<feature type="active site" description="Proton acceptor" evidence="8">
    <location>
        <position position="470"/>
    </location>
</feature>
<dbReference type="InterPro" id="IPR004099">
    <property type="entry name" value="Pyr_nucl-diS_OxRdtase_dimer"/>
</dbReference>
<evidence type="ECO:0000256" key="9">
    <source>
        <dbReference type="PIRSR" id="PIRSR000350-3"/>
    </source>
</evidence>
<dbReference type="InterPro" id="IPR016156">
    <property type="entry name" value="FAD/NAD-linked_Rdtase_dimer_sf"/>
</dbReference>
<keyword evidence="2 11" id="KW-0285">Flavoprotein</keyword>
<evidence type="ECO:0000313" key="14">
    <source>
        <dbReference type="EMBL" id="TSI17698.1"/>
    </source>
</evidence>
<evidence type="ECO:0000259" key="12">
    <source>
        <dbReference type="Pfam" id="PF02852"/>
    </source>
</evidence>
<keyword evidence="7 11" id="KW-0676">Redox-active center</keyword>
<dbReference type="PANTHER" id="PTHR22912">
    <property type="entry name" value="DISULFIDE OXIDOREDUCTASE"/>
    <property type="match status" value="1"/>
</dbReference>
<keyword evidence="4 11" id="KW-0560">Oxidoreductase</keyword>
<dbReference type="PROSITE" id="PS00076">
    <property type="entry name" value="PYRIDINE_REDOX_1"/>
    <property type="match status" value="1"/>
</dbReference>
<dbReference type="SUPFAM" id="SSF55424">
    <property type="entry name" value="FAD/NAD-linked reductases, dimerisation (C-terminal) domain"/>
    <property type="match status" value="1"/>
</dbReference>
<dbReference type="Pfam" id="PF07992">
    <property type="entry name" value="Pyr_redox_2"/>
    <property type="match status" value="1"/>
</dbReference>
<reference evidence="14 15" key="1">
    <citation type="submission" date="2019-07" db="EMBL/GenBank/DDBJ databases">
        <title>Draft genome sequence of Brevibacterium aurantiacum XU54 isolated from Xinjiang China.</title>
        <authorList>
            <person name="Xu X."/>
        </authorList>
    </citation>
    <scope>NUCLEOTIDE SEQUENCE [LARGE SCALE GENOMIC DNA]</scope>
    <source>
        <strain evidence="14 15">XU54</strain>
    </source>
</reference>
<dbReference type="Gene3D" id="3.30.390.30">
    <property type="match status" value="1"/>
</dbReference>
<evidence type="ECO:0000313" key="15">
    <source>
        <dbReference type="Proteomes" id="UP000316406"/>
    </source>
</evidence>
<dbReference type="InterPro" id="IPR012999">
    <property type="entry name" value="Pyr_OxRdtase_I_AS"/>
</dbReference>
<evidence type="ECO:0000256" key="2">
    <source>
        <dbReference type="ARBA" id="ARBA00022630"/>
    </source>
</evidence>
<feature type="domain" description="FAD/NAD(P)-binding" evidence="13">
    <location>
        <begin position="20"/>
        <end position="335"/>
    </location>
</feature>
<dbReference type="Gene3D" id="3.50.50.60">
    <property type="entry name" value="FAD/NAD(P)-binding domain"/>
    <property type="match status" value="2"/>
</dbReference>
<dbReference type="PIRSF" id="PIRSF000350">
    <property type="entry name" value="Mercury_reductase_MerA"/>
    <property type="match status" value="1"/>
</dbReference>
<dbReference type="OrthoDB" id="4797035at2"/>
<dbReference type="EC" id="1.8.1.15" evidence="14"/>
<dbReference type="EMBL" id="VLTK01000003">
    <property type="protein sequence ID" value="TSI17698.1"/>
    <property type="molecule type" value="Genomic_DNA"/>
</dbReference>
<dbReference type="PRINTS" id="PR00411">
    <property type="entry name" value="PNDRDTASEI"/>
</dbReference>
<dbReference type="RefSeq" id="WP_143921614.1">
    <property type="nucleotide sequence ID" value="NZ_VLTK01000003.1"/>
</dbReference>
<dbReference type="InterPro" id="IPR036188">
    <property type="entry name" value="FAD/NAD-bd_sf"/>
</dbReference>
<feature type="binding site" evidence="9">
    <location>
        <position position="48"/>
    </location>
    <ligand>
        <name>FAD</name>
        <dbReference type="ChEBI" id="CHEBI:57692"/>
    </ligand>
</feature>
<dbReference type="GO" id="GO:0050627">
    <property type="term" value="F:mycothione reductase [NAD(P)H] activity"/>
    <property type="evidence" value="ECO:0007669"/>
    <property type="project" value="UniProtKB-EC"/>
</dbReference>
<evidence type="ECO:0000256" key="3">
    <source>
        <dbReference type="ARBA" id="ARBA00022827"/>
    </source>
</evidence>